<feature type="domain" description="HTH lysR-type" evidence="5">
    <location>
        <begin position="8"/>
        <end position="65"/>
    </location>
</feature>
<dbReference type="GO" id="GO:0003700">
    <property type="term" value="F:DNA-binding transcription factor activity"/>
    <property type="evidence" value="ECO:0007669"/>
    <property type="project" value="InterPro"/>
</dbReference>
<dbReference type="PANTHER" id="PTHR30126">
    <property type="entry name" value="HTH-TYPE TRANSCRIPTIONAL REGULATOR"/>
    <property type="match status" value="1"/>
</dbReference>
<organism evidence="6 7">
    <name type="scientific">Microlunatus kandeliicorticis</name>
    <dbReference type="NCBI Taxonomy" id="1759536"/>
    <lineage>
        <taxon>Bacteria</taxon>
        <taxon>Bacillati</taxon>
        <taxon>Actinomycetota</taxon>
        <taxon>Actinomycetes</taxon>
        <taxon>Propionibacteriales</taxon>
        <taxon>Propionibacteriaceae</taxon>
        <taxon>Microlunatus</taxon>
    </lineage>
</organism>
<dbReference type="Proteomes" id="UP000523079">
    <property type="component" value="Unassembled WGS sequence"/>
</dbReference>
<evidence type="ECO:0000256" key="2">
    <source>
        <dbReference type="ARBA" id="ARBA00023015"/>
    </source>
</evidence>
<comment type="similarity">
    <text evidence="1">Belongs to the LysR transcriptional regulatory family.</text>
</comment>
<dbReference type="SUPFAM" id="SSF46785">
    <property type="entry name" value="Winged helix' DNA-binding domain"/>
    <property type="match status" value="1"/>
</dbReference>
<dbReference type="Gene3D" id="3.40.190.10">
    <property type="entry name" value="Periplasmic binding protein-like II"/>
    <property type="match status" value="2"/>
</dbReference>
<evidence type="ECO:0000313" key="7">
    <source>
        <dbReference type="Proteomes" id="UP000523079"/>
    </source>
</evidence>
<comment type="caution">
    <text evidence="6">The sequence shown here is derived from an EMBL/GenBank/DDBJ whole genome shotgun (WGS) entry which is preliminary data.</text>
</comment>
<keyword evidence="3" id="KW-0238">DNA-binding</keyword>
<dbReference type="Gene3D" id="1.10.10.10">
    <property type="entry name" value="Winged helix-like DNA-binding domain superfamily/Winged helix DNA-binding domain"/>
    <property type="match status" value="1"/>
</dbReference>
<dbReference type="InterPro" id="IPR036390">
    <property type="entry name" value="WH_DNA-bd_sf"/>
</dbReference>
<dbReference type="EMBL" id="JACGWT010000006">
    <property type="protein sequence ID" value="MBA8795938.1"/>
    <property type="molecule type" value="Genomic_DNA"/>
</dbReference>
<dbReference type="Pfam" id="PF00126">
    <property type="entry name" value="HTH_1"/>
    <property type="match status" value="1"/>
</dbReference>
<dbReference type="PANTHER" id="PTHR30126:SF39">
    <property type="entry name" value="HTH-TYPE TRANSCRIPTIONAL REGULATOR CYSL"/>
    <property type="match status" value="1"/>
</dbReference>
<keyword evidence="7" id="KW-1185">Reference proteome</keyword>
<keyword evidence="2" id="KW-0805">Transcription regulation</keyword>
<dbReference type="SUPFAM" id="SSF53850">
    <property type="entry name" value="Periplasmic binding protein-like II"/>
    <property type="match status" value="1"/>
</dbReference>
<evidence type="ECO:0000256" key="3">
    <source>
        <dbReference type="ARBA" id="ARBA00023125"/>
    </source>
</evidence>
<dbReference type="GO" id="GO:0000976">
    <property type="term" value="F:transcription cis-regulatory region binding"/>
    <property type="evidence" value="ECO:0007669"/>
    <property type="project" value="TreeGrafter"/>
</dbReference>
<name>A0A7W3IVA3_9ACTN</name>
<accession>A0A7W3IVA3</accession>
<dbReference type="RefSeq" id="WP_182561535.1">
    <property type="nucleotide sequence ID" value="NZ_JACGWT010000006.1"/>
</dbReference>
<sequence length="310" mass="32070">MGPGPHLPPLESLALLTEVARTGSIGGAARAVGLTQQSASERLAGMERQVGVPLLHRGARGTGLTAAGRVLVEWSARLLAVAGEVDAAIGALRDERDRTLRIAASMTVAEHLLPRWLAVFRQQRSTDDADASVSLRAANSAEVVALVASGGADLGFVEGAERPRQLRSCEIADDELVLVVAPGDRLARRRRPLGPAEVAALALTSREPGSGTREVVDQALAAHGLRSVAPAVEVSTATAARESVLAGGAPAFLSRATVDRDLAAGSLVRVATTGLDTRRTFRAVWVGDTRPPAGPVRQLVAVAIRSAATG</sequence>
<dbReference type="InterPro" id="IPR036388">
    <property type="entry name" value="WH-like_DNA-bd_sf"/>
</dbReference>
<protein>
    <submittedName>
        <fullName evidence="6">Molybdate transport repressor ModE-like protein</fullName>
    </submittedName>
</protein>
<dbReference type="Pfam" id="PF03466">
    <property type="entry name" value="LysR_substrate"/>
    <property type="match status" value="1"/>
</dbReference>
<evidence type="ECO:0000256" key="4">
    <source>
        <dbReference type="ARBA" id="ARBA00023163"/>
    </source>
</evidence>
<dbReference type="InterPro" id="IPR000847">
    <property type="entry name" value="LysR_HTH_N"/>
</dbReference>
<keyword evidence="4" id="KW-0804">Transcription</keyword>
<dbReference type="PROSITE" id="PS50931">
    <property type="entry name" value="HTH_LYSR"/>
    <property type="match status" value="1"/>
</dbReference>
<proteinExistence type="inferred from homology"/>
<evidence type="ECO:0000259" key="5">
    <source>
        <dbReference type="PROSITE" id="PS50931"/>
    </source>
</evidence>
<evidence type="ECO:0000313" key="6">
    <source>
        <dbReference type="EMBL" id="MBA8795938.1"/>
    </source>
</evidence>
<dbReference type="AlphaFoldDB" id="A0A7W3IVA3"/>
<dbReference type="InterPro" id="IPR005119">
    <property type="entry name" value="LysR_subst-bd"/>
</dbReference>
<evidence type="ECO:0000256" key="1">
    <source>
        <dbReference type="ARBA" id="ARBA00009437"/>
    </source>
</evidence>
<reference evidence="6 7" key="1">
    <citation type="submission" date="2020-07" db="EMBL/GenBank/DDBJ databases">
        <title>Sequencing the genomes of 1000 actinobacteria strains.</title>
        <authorList>
            <person name="Klenk H.-P."/>
        </authorList>
    </citation>
    <scope>NUCLEOTIDE SEQUENCE [LARGE SCALE GENOMIC DNA]</scope>
    <source>
        <strain evidence="6 7">DSM 100723</strain>
    </source>
</reference>
<gene>
    <name evidence="6" type="ORF">FHX74_003579</name>
</gene>